<reference evidence="1 2" key="1">
    <citation type="submission" date="2020-08" db="EMBL/GenBank/DDBJ databases">
        <title>Genomic Encyclopedia of Type Strains, Phase III (KMG-III): the genomes of soil and plant-associated and newly described type strains.</title>
        <authorList>
            <person name="Whitman W."/>
        </authorList>
    </citation>
    <scope>NUCLEOTIDE SEQUENCE [LARGE SCALE GENOMIC DNA]</scope>
    <source>
        <strain evidence="1 2">CECT 8960</strain>
    </source>
</reference>
<protein>
    <submittedName>
        <fullName evidence="1">Uncharacterized protein</fullName>
    </submittedName>
</protein>
<name>A0A7W7VHM2_9PSEU</name>
<organism evidence="1 2">
    <name type="scientific">Actinophytocola algeriensis</name>
    <dbReference type="NCBI Taxonomy" id="1768010"/>
    <lineage>
        <taxon>Bacteria</taxon>
        <taxon>Bacillati</taxon>
        <taxon>Actinomycetota</taxon>
        <taxon>Actinomycetes</taxon>
        <taxon>Pseudonocardiales</taxon>
        <taxon>Pseudonocardiaceae</taxon>
    </lineage>
</organism>
<proteinExistence type="predicted"/>
<dbReference type="RefSeq" id="WP_184814604.1">
    <property type="nucleotide sequence ID" value="NZ_JADBEA010000001.1"/>
</dbReference>
<accession>A0A7W7VHM2</accession>
<sequence length="48" mass="5017">MLPVATICIAVVAAVAVATMLTFVVLTRVVPQQLNPLIRRNLDGLSAG</sequence>
<keyword evidence="2" id="KW-1185">Reference proteome</keyword>
<gene>
    <name evidence="1" type="ORF">FHR82_006834</name>
</gene>
<dbReference type="AlphaFoldDB" id="A0A7W7VHM2"/>
<evidence type="ECO:0000313" key="2">
    <source>
        <dbReference type="Proteomes" id="UP000520767"/>
    </source>
</evidence>
<evidence type="ECO:0000313" key="1">
    <source>
        <dbReference type="EMBL" id="MBB4910576.1"/>
    </source>
</evidence>
<dbReference type="EMBL" id="JACHJQ010000007">
    <property type="protein sequence ID" value="MBB4910576.1"/>
    <property type="molecule type" value="Genomic_DNA"/>
</dbReference>
<dbReference type="Proteomes" id="UP000520767">
    <property type="component" value="Unassembled WGS sequence"/>
</dbReference>
<comment type="caution">
    <text evidence="1">The sequence shown here is derived from an EMBL/GenBank/DDBJ whole genome shotgun (WGS) entry which is preliminary data.</text>
</comment>